<feature type="repeat" description="ANK" evidence="1">
    <location>
        <begin position="410"/>
        <end position="442"/>
    </location>
</feature>
<dbReference type="InterPro" id="IPR036770">
    <property type="entry name" value="Ankyrin_rpt-contain_sf"/>
</dbReference>
<name>A0ABV4HMU0_9GAMM</name>
<dbReference type="InterPro" id="IPR052173">
    <property type="entry name" value="Beta-lactam_resp_regulator"/>
</dbReference>
<feature type="transmembrane region" description="Helical" evidence="2">
    <location>
        <begin position="43"/>
        <end position="61"/>
    </location>
</feature>
<keyword evidence="1" id="KW-0040">ANK repeat</keyword>
<dbReference type="InterPro" id="IPR008756">
    <property type="entry name" value="Peptidase_M56"/>
</dbReference>
<accession>A0ABV4HMU0</accession>
<gene>
    <name evidence="4" type="ORF">AB6713_05405</name>
</gene>
<dbReference type="PROSITE" id="PS50088">
    <property type="entry name" value="ANK_REPEAT"/>
    <property type="match status" value="3"/>
</dbReference>
<dbReference type="PANTHER" id="PTHR34978">
    <property type="entry name" value="POSSIBLE SENSOR-TRANSDUCER PROTEIN BLAR"/>
    <property type="match status" value="1"/>
</dbReference>
<organism evidence="4 5">
    <name type="scientific">Luteimonas salinilitoris</name>
    <dbReference type="NCBI Taxonomy" id="3237697"/>
    <lineage>
        <taxon>Bacteria</taxon>
        <taxon>Pseudomonadati</taxon>
        <taxon>Pseudomonadota</taxon>
        <taxon>Gammaproteobacteria</taxon>
        <taxon>Lysobacterales</taxon>
        <taxon>Lysobacteraceae</taxon>
        <taxon>Luteimonas</taxon>
    </lineage>
</organism>
<dbReference type="Gene3D" id="3.30.2010.10">
    <property type="entry name" value="Metalloproteases ('zincins'), catalytic domain"/>
    <property type="match status" value="1"/>
</dbReference>
<feature type="domain" description="Peptidase M56" evidence="3">
    <location>
        <begin position="19"/>
        <end position="292"/>
    </location>
</feature>
<reference evidence="4 5" key="1">
    <citation type="submission" date="2024-07" db="EMBL/GenBank/DDBJ databases">
        <title>Luteimonas salilacus sp. nov., isolated from the shore soil of Salt Lake in Tibet of China.</title>
        <authorList>
            <person name="Zhang X."/>
            <person name="Li A."/>
        </authorList>
    </citation>
    <scope>NUCLEOTIDE SEQUENCE [LARGE SCALE GENOMIC DNA]</scope>
    <source>
        <strain evidence="4 5">B3-2-R+30</strain>
    </source>
</reference>
<evidence type="ECO:0000313" key="5">
    <source>
        <dbReference type="Proteomes" id="UP001566331"/>
    </source>
</evidence>
<keyword evidence="5" id="KW-1185">Reference proteome</keyword>
<dbReference type="PANTHER" id="PTHR34978:SF3">
    <property type="entry name" value="SLR0241 PROTEIN"/>
    <property type="match status" value="1"/>
</dbReference>
<feature type="repeat" description="ANK" evidence="1">
    <location>
        <begin position="443"/>
        <end position="475"/>
    </location>
</feature>
<keyword evidence="2" id="KW-0812">Transmembrane</keyword>
<proteinExistence type="predicted"/>
<evidence type="ECO:0000259" key="3">
    <source>
        <dbReference type="Pfam" id="PF05569"/>
    </source>
</evidence>
<dbReference type="SMART" id="SM00248">
    <property type="entry name" value="ANK"/>
    <property type="match status" value="4"/>
</dbReference>
<sequence>MSDRWPDVVVAIGAQHLWQSAVLLLLALLVFRLRRPSARARPWMWLCVFLLAAVSPLAVLLPGDASTAGAMTSASLATTAPTAHATTGASVVAREALPTRAMLAALQPVALLAWALGTLWGIGRLCTGWYRARRLRDTARSSPYLERLVRSELPANAMVRVSAGIRSPMVVGLAHPCILVPRALVAELSEAALRDVLRHEIAHVLRGDMGWSLVQHLLAAVYWWNPFLRLIGSRLDLAREMACDAFAATRAGEGRHYANSLLRSAEQALLLPDPLVLASGIFAGRAGLRQRIEGLLEMDRHVSPRGKPALLLFGLMLASSVTLTLAATPRMGTPNDAEDSLRMADARLLVEAAGEGRIDEVQALLRRSVDIDAVVPGDGTALIAAAKAGDLPMITLLLRKGADVDRPARGDGNPLIVAAMAGHHEAVALLLSFGASVDAIVPGDETALINAARGGHLQSVKSLVAYGADVNLGVRAEFGQWRSPLNQARGRKVRDYLIAHGAVLGNG</sequence>
<feature type="repeat" description="ANK" evidence="1">
    <location>
        <begin position="377"/>
        <end position="409"/>
    </location>
</feature>
<evidence type="ECO:0000313" key="4">
    <source>
        <dbReference type="EMBL" id="MEZ0474054.1"/>
    </source>
</evidence>
<dbReference type="Pfam" id="PF05569">
    <property type="entry name" value="Peptidase_M56"/>
    <property type="match status" value="1"/>
</dbReference>
<evidence type="ECO:0000256" key="1">
    <source>
        <dbReference type="PROSITE-ProRule" id="PRU00023"/>
    </source>
</evidence>
<dbReference type="InterPro" id="IPR002110">
    <property type="entry name" value="Ankyrin_rpt"/>
</dbReference>
<dbReference type="Pfam" id="PF12796">
    <property type="entry name" value="Ank_2"/>
    <property type="match status" value="1"/>
</dbReference>
<keyword evidence="2" id="KW-0472">Membrane</keyword>
<dbReference type="CDD" id="cd07341">
    <property type="entry name" value="M56_BlaR1_MecR1_like"/>
    <property type="match status" value="1"/>
</dbReference>
<dbReference type="PROSITE" id="PS50297">
    <property type="entry name" value="ANK_REP_REGION"/>
    <property type="match status" value="3"/>
</dbReference>
<dbReference type="RefSeq" id="WP_370564046.1">
    <property type="nucleotide sequence ID" value="NZ_JBFWIB010000006.1"/>
</dbReference>
<dbReference type="Gene3D" id="1.25.40.20">
    <property type="entry name" value="Ankyrin repeat-containing domain"/>
    <property type="match status" value="1"/>
</dbReference>
<evidence type="ECO:0000256" key="2">
    <source>
        <dbReference type="SAM" id="Phobius"/>
    </source>
</evidence>
<protein>
    <submittedName>
        <fullName evidence="4">M56 family metallopeptidase</fullName>
    </submittedName>
</protein>
<feature type="transmembrane region" description="Helical" evidence="2">
    <location>
        <begin position="309"/>
        <end position="327"/>
    </location>
</feature>
<feature type="transmembrane region" description="Helical" evidence="2">
    <location>
        <begin position="105"/>
        <end position="126"/>
    </location>
</feature>
<dbReference type="Proteomes" id="UP001566331">
    <property type="component" value="Unassembled WGS sequence"/>
</dbReference>
<feature type="transmembrane region" description="Helical" evidence="2">
    <location>
        <begin position="12"/>
        <end position="31"/>
    </location>
</feature>
<comment type="caution">
    <text evidence="4">The sequence shown here is derived from an EMBL/GenBank/DDBJ whole genome shotgun (WGS) entry which is preliminary data.</text>
</comment>
<dbReference type="SUPFAM" id="SSF48403">
    <property type="entry name" value="Ankyrin repeat"/>
    <property type="match status" value="1"/>
</dbReference>
<keyword evidence="2" id="KW-1133">Transmembrane helix</keyword>
<dbReference type="EMBL" id="JBFWIC010000005">
    <property type="protein sequence ID" value="MEZ0474054.1"/>
    <property type="molecule type" value="Genomic_DNA"/>
</dbReference>